<dbReference type="Pfam" id="PF00353">
    <property type="entry name" value="HemolysinCabind"/>
    <property type="match status" value="1"/>
</dbReference>
<dbReference type="Gene3D" id="2.150.10.10">
    <property type="entry name" value="Serralysin-like metalloprotease, C-terminal"/>
    <property type="match status" value="1"/>
</dbReference>
<evidence type="ECO:0000259" key="1">
    <source>
        <dbReference type="Pfam" id="PF13946"/>
    </source>
</evidence>
<protein>
    <submittedName>
        <fullName evidence="2">DUF4214 domain-containing protein</fullName>
    </submittedName>
</protein>
<dbReference type="InterPro" id="IPR025282">
    <property type="entry name" value="DUF4214"/>
</dbReference>
<evidence type="ECO:0000313" key="3">
    <source>
        <dbReference type="Proteomes" id="UP001352263"/>
    </source>
</evidence>
<feature type="domain" description="DUF4214" evidence="1">
    <location>
        <begin position="229"/>
        <end position="298"/>
    </location>
</feature>
<dbReference type="SUPFAM" id="SSF51120">
    <property type="entry name" value="beta-Roll"/>
    <property type="match status" value="1"/>
</dbReference>
<proteinExistence type="predicted"/>
<dbReference type="Pfam" id="PF13946">
    <property type="entry name" value="DUF4214"/>
    <property type="match status" value="1"/>
</dbReference>
<reference evidence="2 3" key="1">
    <citation type="submission" date="2023-10" db="EMBL/GenBank/DDBJ databases">
        <title>Noviherbaspirillum sp. CPCC 100848 genome assembly.</title>
        <authorList>
            <person name="Li X.Y."/>
            <person name="Fang X.M."/>
        </authorList>
    </citation>
    <scope>NUCLEOTIDE SEQUENCE [LARGE SCALE GENOMIC DNA]</scope>
    <source>
        <strain evidence="2 3">CPCC 100848</strain>
    </source>
</reference>
<dbReference type="Proteomes" id="UP001352263">
    <property type="component" value="Unassembled WGS sequence"/>
</dbReference>
<keyword evidence="3" id="KW-1185">Reference proteome</keyword>
<dbReference type="Gene3D" id="1.10.3130.20">
    <property type="entry name" value="Phycobilisome linker domain"/>
    <property type="match status" value="1"/>
</dbReference>
<dbReference type="EMBL" id="JAWIIV010000039">
    <property type="protein sequence ID" value="MEC4722904.1"/>
    <property type="molecule type" value="Genomic_DNA"/>
</dbReference>
<accession>A0ABU6JGW2</accession>
<dbReference type="RefSeq" id="WP_326509530.1">
    <property type="nucleotide sequence ID" value="NZ_JAWIIV010000039.1"/>
</dbReference>
<dbReference type="InterPro" id="IPR038255">
    <property type="entry name" value="PBS_linker_sf"/>
</dbReference>
<sequence length="313" mass="32345">MATVNFFTPVTGNSPATWSTGTVTRATTTEITITNGANSANYIGAYQFSPEGYLLGGTINAYEKLVGGALASRVTGTSVSIETVDSLIAAGDVSEIDAYGLAGADTFTGSAGKDFIRGYDGDDRIDGGGGIDTAVYSGNLADYTIMAITDGPTITGYSVHSSANNEGTDILVNVERLRFADATVGIDTSGNGGQAYRLYQAAFDRVPDAPGLGAQINGLDNGMSLLQIAQNFIDSAEFGMRYGAGLSNEAFVTQLYANVLDRAPDAPGLAVQVNALNSGMSRAQLLVNFSESAENQANIIGVIQDGFVFSPVG</sequence>
<gene>
    <name evidence="2" type="ORF">RY831_27475</name>
</gene>
<dbReference type="PROSITE" id="PS00330">
    <property type="entry name" value="HEMOLYSIN_CALCIUM"/>
    <property type="match status" value="1"/>
</dbReference>
<dbReference type="InterPro" id="IPR001343">
    <property type="entry name" value="Hemolysn_Ca-bd"/>
</dbReference>
<evidence type="ECO:0000313" key="2">
    <source>
        <dbReference type="EMBL" id="MEC4722904.1"/>
    </source>
</evidence>
<dbReference type="InterPro" id="IPR011049">
    <property type="entry name" value="Serralysin-like_metalloprot_C"/>
</dbReference>
<name>A0ABU6JGW2_9BURK</name>
<organism evidence="2 3">
    <name type="scientific">Noviherbaspirillum album</name>
    <dbReference type="NCBI Taxonomy" id="3080276"/>
    <lineage>
        <taxon>Bacteria</taxon>
        <taxon>Pseudomonadati</taxon>
        <taxon>Pseudomonadota</taxon>
        <taxon>Betaproteobacteria</taxon>
        <taxon>Burkholderiales</taxon>
        <taxon>Oxalobacteraceae</taxon>
        <taxon>Noviherbaspirillum</taxon>
    </lineage>
</organism>
<dbReference type="InterPro" id="IPR018511">
    <property type="entry name" value="Hemolysin-typ_Ca-bd_CS"/>
</dbReference>
<comment type="caution">
    <text evidence="2">The sequence shown here is derived from an EMBL/GenBank/DDBJ whole genome shotgun (WGS) entry which is preliminary data.</text>
</comment>